<feature type="transmembrane region" description="Helical" evidence="9">
    <location>
        <begin position="6"/>
        <end position="29"/>
    </location>
</feature>
<keyword evidence="6 9" id="KW-1133">Transmembrane helix</keyword>
<evidence type="ECO:0000256" key="6">
    <source>
        <dbReference type="ARBA" id="ARBA00022989"/>
    </source>
</evidence>
<feature type="transmembrane region" description="Helical" evidence="9">
    <location>
        <begin position="416"/>
        <end position="435"/>
    </location>
</feature>
<keyword evidence="9" id="KW-0375">Hydrogen ion transport</keyword>
<feature type="transmembrane region" description="Helical" evidence="9">
    <location>
        <begin position="147"/>
        <end position="172"/>
    </location>
</feature>
<dbReference type="GO" id="GO:0004427">
    <property type="term" value="F:inorganic diphosphate phosphatase activity"/>
    <property type="evidence" value="ECO:0007669"/>
    <property type="project" value="UniProtKB-UniRule"/>
</dbReference>
<feature type="transmembrane region" description="Helical" evidence="9">
    <location>
        <begin position="61"/>
        <end position="80"/>
    </location>
</feature>
<evidence type="ECO:0000256" key="9">
    <source>
        <dbReference type="HAMAP-Rule" id="MF_01129"/>
    </source>
</evidence>
<feature type="transmembrane region" description="Helical" evidence="9">
    <location>
        <begin position="550"/>
        <end position="570"/>
    </location>
</feature>
<evidence type="ECO:0000256" key="3">
    <source>
        <dbReference type="ARBA" id="ARBA00022692"/>
    </source>
</evidence>
<feature type="transmembrane region" description="Helical" evidence="9">
    <location>
        <begin position="296"/>
        <end position="319"/>
    </location>
</feature>
<dbReference type="GO" id="GO:0005886">
    <property type="term" value="C:plasma membrane"/>
    <property type="evidence" value="ECO:0007669"/>
    <property type="project" value="UniProtKB-SubCell"/>
</dbReference>
<evidence type="ECO:0000256" key="5">
    <source>
        <dbReference type="ARBA" id="ARBA00022967"/>
    </source>
</evidence>
<keyword evidence="7 9" id="KW-0406">Ion transport</keyword>
<comment type="subunit">
    <text evidence="9">Homodimer.</text>
</comment>
<feature type="transmembrane region" description="Helical" evidence="9">
    <location>
        <begin position="362"/>
        <end position="382"/>
    </location>
</feature>
<feature type="transmembrane region" description="Helical" evidence="9">
    <location>
        <begin position="455"/>
        <end position="479"/>
    </location>
</feature>
<keyword evidence="5 9" id="KW-1278">Translocase</keyword>
<evidence type="ECO:0000256" key="7">
    <source>
        <dbReference type="ARBA" id="ARBA00023065"/>
    </source>
</evidence>
<dbReference type="HAMAP" id="MF_01129">
    <property type="entry name" value="PPase_energized_pump"/>
    <property type="match status" value="1"/>
</dbReference>
<feature type="transmembrane region" description="Helical" evidence="9">
    <location>
        <begin position="100"/>
        <end position="120"/>
    </location>
</feature>
<dbReference type="GO" id="GO:0000287">
    <property type="term" value="F:magnesium ion binding"/>
    <property type="evidence" value="ECO:0007669"/>
    <property type="project" value="UniProtKB-UniRule"/>
</dbReference>
<feature type="transmembrane region" description="Helical" evidence="9">
    <location>
        <begin position="331"/>
        <end position="350"/>
    </location>
</feature>
<evidence type="ECO:0000256" key="1">
    <source>
        <dbReference type="ARBA" id="ARBA00004127"/>
    </source>
</evidence>
<dbReference type="InterPro" id="IPR004131">
    <property type="entry name" value="PPase-energised_H-pump"/>
</dbReference>
<protein>
    <recommendedName>
        <fullName evidence="9">K(+)-insensitive pyrophosphate-energized proton pump</fullName>
        <ecNumber evidence="9">7.1.3.1</ecNumber>
    </recommendedName>
    <alternativeName>
        <fullName evidence="9">Membrane-bound proton-translocating pyrophosphatase</fullName>
    </alternativeName>
    <alternativeName>
        <fullName evidence="9">Pyrophosphate-energized inorganic pyrophosphatase</fullName>
        <shortName evidence="9">H(+)-PPase</shortName>
    </alternativeName>
</protein>
<evidence type="ECO:0000313" key="10">
    <source>
        <dbReference type="EMBL" id="HGZ60582.1"/>
    </source>
</evidence>
<keyword evidence="9" id="KW-1003">Cell membrane</keyword>
<keyword evidence="10" id="KW-0378">Hydrolase</keyword>
<feature type="transmembrane region" description="Helical" evidence="9">
    <location>
        <begin position="523"/>
        <end position="544"/>
    </location>
</feature>
<comment type="caution">
    <text evidence="9">Lacks conserved residue(s) required for the propagation of feature annotation.</text>
</comment>
<dbReference type="EC" id="7.1.3.1" evidence="9"/>
<comment type="subcellular location">
    <subcellularLocation>
        <location evidence="9">Cell membrane</location>
        <topology evidence="9">Multi-pass membrane protein</topology>
    </subcellularLocation>
    <subcellularLocation>
        <location evidence="1">Endomembrane system</location>
        <topology evidence="1">Multi-pass membrane protein</topology>
    </subcellularLocation>
</comment>
<feature type="transmembrane region" description="Helical" evidence="9">
    <location>
        <begin position="675"/>
        <end position="696"/>
    </location>
</feature>
<organism evidence="10">
    <name type="scientific">Fervidicoccus fontis</name>
    <dbReference type="NCBI Taxonomy" id="683846"/>
    <lineage>
        <taxon>Archaea</taxon>
        <taxon>Thermoproteota</taxon>
        <taxon>Thermoprotei</taxon>
        <taxon>Fervidicoccales</taxon>
        <taxon>Fervidicoccaceae</taxon>
        <taxon>Fervidicoccus</taxon>
    </lineage>
</organism>
<comment type="catalytic activity">
    <reaction evidence="9">
        <text>diphosphate + H2O + H(+)(in) = 2 phosphate + 2 H(+)(out)</text>
        <dbReference type="Rhea" id="RHEA:13973"/>
        <dbReference type="ChEBI" id="CHEBI:15377"/>
        <dbReference type="ChEBI" id="CHEBI:15378"/>
        <dbReference type="ChEBI" id="CHEBI:33019"/>
        <dbReference type="ChEBI" id="CHEBI:43474"/>
        <dbReference type="EC" id="7.1.3.1"/>
    </reaction>
</comment>
<comment type="cofactor">
    <cofactor evidence="9">
        <name>Mg(2+)</name>
        <dbReference type="ChEBI" id="CHEBI:18420"/>
    </cofactor>
</comment>
<feature type="site" description="Determinant of potassium independence" evidence="9">
    <location>
        <position position="517"/>
    </location>
</feature>
<feature type="transmembrane region" description="Helical" evidence="9">
    <location>
        <begin position="577"/>
        <end position="597"/>
    </location>
</feature>
<dbReference type="NCBIfam" id="NF001960">
    <property type="entry name" value="PRK00733.3-5"/>
    <property type="match status" value="1"/>
</dbReference>
<feature type="transmembrane region" description="Helical" evidence="9">
    <location>
        <begin position="741"/>
        <end position="762"/>
    </location>
</feature>
<comment type="similarity">
    <text evidence="9">Belongs to the H(+)-translocating pyrophosphatase (TC 3.A.10) family. K(+)-insensitive subfamily.</text>
</comment>
<dbReference type="PANTHER" id="PTHR31998">
    <property type="entry name" value="K(+)-INSENSITIVE PYROPHOSPHATE-ENERGIZED PROTON PUMP"/>
    <property type="match status" value="1"/>
</dbReference>
<name>A0A7J3SMS3_9CREN</name>
<dbReference type="GO" id="GO:0012505">
    <property type="term" value="C:endomembrane system"/>
    <property type="evidence" value="ECO:0007669"/>
    <property type="project" value="UniProtKB-SubCell"/>
</dbReference>
<keyword evidence="8 9" id="KW-0472">Membrane</keyword>
<gene>
    <name evidence="9" type="primary">hppA</name>
    <name evidence="10" type="ORF">ENW83_05215</name>
</gene>
<dbReference type="NCBIfam" id="TIGR01104">
    <property type="entry name" value="V_PPase"/>
    <property type="match status" value="1"/>
</dbReference>
<reference evidence="10" key="1">
    <citation type="journal article" date="2020" name="mSystems">
        <title>Genome- and Community-Level Interaction Insights into Carbon Utilization and Element Cycling Functions of Hydrothermarchaeota in Hydrothermal Sediment.</title>
        <authorList>
            <person name="Zhou Z."/>
            <person name="Liu Y."/>
            <person name="Xu W."/>
            <person name="Pan J."/>
            <person name="Luo Z.H."/>
            <person name="Li M."/>
        </authorList>
    </citation>
    <scope>NUCLEOTIDE SEQUENCE [LARGE SCALE GENOMIC DNA]</scope>
    <source>
        <strain evidence="10">SpSt-885</strain>
    </source>
</reference>
<keyword evidence="3 9" id="KW-0812">Transmembrane</keyword>
<accession>A0A7J3SMS3</accession>
<keyword evidence="2 9" id="KW-0813">Transport</keyword>
<feature type="transmembrane region" description="Helical" evidence="9">
    <location>
        <begin position="265"/>
        <end position="284"/>
    </location>
</feature>
<feature type="transmembrane region" description="Helical" evidence="9">
    <location>
        <begin position="650"/>
        <end position="668"/>
    </location>
</feature>
<keyword evidence="4 9" id="KW-0460">Magnesium</keyword>
<feature type="transmembrane region" description="Helical" evidence="9">
    <location>
        <begin position="184"/>
        <end position="207"/>
    </location>
</feature>
<dbReference type="GO" id="GO:0009678">
    <property type="term" value="F:diphosphate hydrolysis-driven proton transmembrane transporter activity"/>
    <property type="evidence" value="ECO:0007669"/>
    <property type="project" value="UniProtKB-UniRule"/>
</dbReference>
<evidence type="ECO:0000256" key="4">
    <source>
        <dbReference type="ARBA" id="ARBA00022842"/>
    </source>
</evidence>
<comment type="caution">
    <text evidence="10">The sequence shown here is derived from an EMBL/GenBank/DDBJ whole genome shotgun (WGS) entry which is preliminary data.</text>
</comment>
<dbReference type="AlphaFoldDB" id="A0A7J3SMS3"/>
<dbReference type="PIRSF" id="PIRSF001265">
    <property type="entry name" value="H+-PPase"/>
    <property type="match status" value="1"/>
</dbReference>
<dbReference type="Pfam" id="PF03030">
    <property type="entry name" value="H_PPase"/>
    <property type="match status" value="1"/>
</dbReference>
<proteinExistence type="inferred from homology"/>
<sequence>MELLGSLVAFGILGGAIGFLFALAMYYVLSKEDVGNERMIEIWKAIREGSSAYMKRQTKTILPFSAVMSVIVFVAVYLGYKARLLGAYPQFEEEVLKESALVGISVFLGSLSSVIAAFFSMDASTRANVRAAAGAIKSSQRALRNSVLGGAVLGLSVPSLSLLFISTIYLAYSAFFGASIQSPITLRFVLDSMAGFAFGASLSALFAQLGGGIYTKAADIGADLVGKLEASIPEDDPRNPAVIADQVGDNVGDCAGRGADIFESVTAETIGAMMIGWATYYILSNAGLPIEYSSKFMFLPLLVSIVGIAAAIPGILTIIMQKKYKDPIEPMRNGVIVSSIISLILLPLLYKYELPDIWLNLYIASIVGIATGIVMVLVTNYYTGLKSKSVIEIAESSKSGPALTFLSGLSVGMKSTIIPIVTISIAILASFYALYAAPLPEVLQNSVGGVNLSRFIYGIYGSATATMAMITLAGIIMTLDGSGPIADNAGGIAEMSGLSEEVRERLEPLDALGNVTKALTKGYAMGSAALAALLLFQAFVQDYVARDPSVLYATTSGISISLAGFANALMNFLSGLVVTKPVILISILIGAMLPYYFTSMGLRAVTRAAYMMVEEVRRQFKERPGILEGKEKPDYYRAVDISTQYAIKNMIGPSLSMIVTPLVLGILFGGQAVGALVVGATASSIVLGIMMMWGGAAWDNSKKYVEAGNLGGKGSPVHEATVVGDTVGDPLKDTVGPSLHILIKLLNTISLVFIPLYMLYILQALFP</sequence>
<evidence type="ECO:0000256" key="2">
    <source>
        <dbReference type="ARBA" id="ARBA00022448"/>
    </source>
</evidence>
<dbReference type="EMBL" id="DTLS01000151">
    <property type="protein sequence ID" value="HGZ60582.1"/>
    <property type="molecule type" value="Genomic_DNA"/>
</dbReference>
<comment type="function">
    <text evidence="9">Proton pump that utilizes the energy of pyrophosphate hydrolysis as the driving force for proton movement across the membrane. Generates a proton motive force.</text>
</comment>
<evidence type="ECO:0000256" key="8">
    <source>
        <dbReference type="ARBA" id="ARBA00023136"/>
    </source>
</evidence>